<name>A0ABS6PE49_9PSED</name>
<sequence>MNATDGGTGVNLGQLYTVDEQTKRRSGTTLSGTFKDSALHIFGGATWRS</sequence>
<reference evidence="1 2" key="1">
    <citation type="submission" date="2021-06" db="EMBL/GenBank/DDBJ databases">
        <title>Updating the genus Pseudomonas: Description of 43 new species and partition of the Pseudomonas putida group.</title>
        <authorList>
            <person name="Girard L."/>
            <person name="Lood C."/>
            <person name="Vandamme P."/>
            <person name="Rokni-Zadeh H."/>
            <person name="Van Noort V."/>
            <person name="Hofte M."/>
            <person name="Lavigne R."/>
            <person name="De Mot R."/>
        </authorList>
    </citation>
    <scope>NUCLEOTIDE SEQUENCE [LARGE SCALE GENOMIC DNA]</scope>
    <source>
        <strain evidence="1 2">COR58</strain>
    </source>
</reference>
<comment type="caution">
    <text evidence="1">The sequence shown here is derived from an EMBL/GenBank/DDBJ whole genome shotgun (WGS) entry which is preliminary data.</text>
</comment>
<dbReference type="EMBL" id="JAHSTS010000001">
    <property type="protein sequence ID" value="MBV4458751.1"/>
    <property type="molecule type" value="Genomic_DNA"/>
</dbReference>
<organism evidence="1 2">
    <name type="scientific">Pseudomonas ekonensis</name>
    <dbReference type="NCBI Taxonomy" id="2842353"/>
    <lineage>
        <taxon>Bacteria</taxon>
        <taxon>Pseudomonadati</taxon>
        <taxon>Pseudomonadota</taxon>
        <taxon>Gammaproteobacteria</taxon>
        <taxon>Pseudomonadales</taxon>
        <taxon>Pseudomonadaceae</taxon>
        <taxon>Pseudomonas</taxon>
    </lineage>
</organism>
<proteinExistence type="predicted"/>
<protein>
    <submittedName>
        <fullName evidence="1">Uncharacterized protein</fullName>
    </submittedName>
</protein>
<keyword evidence="2" id="KW-1185">Reference proteome</keyword>
<evidence type="ECO:0000313" key="1">
    <source>
        <dbReference type="EMBL" id="MBV4458751.1"/>
    </source>
</evidence>
<accession>A0ABS6PE49</accession>
<evidence type="ECO:0000313" key="2">
    <source>
        <dbReference type="Proteomes" id="UP000765224"/>
    </source>
</evidence>
<dbReference type="RefSeq" id="WP_217892482.1">
    <property type="nucleotide sequence ID" value="NZ_JAHSTS010000001.1"/>
</dbReference>
<dbReference type="Proteomes" id="UP000765224">
    <property type="component" value="Unassembled WGS sequence"/>
</dbReference>
<gene>
    <name evidence="1" type="ORF">KVG96_12385</name>
</gene>